<dbReference type="EMBL" id="DSEC01000232">
    <property type="protein sequence ID" value="HER43457.1"/>
    <property type="molecule type" value="Genomic_DNA"/>
</dbReference>
<dbReference type="SMART" id="SM00387">
    <property type="entry name" value="HATPase_c"/>
    <property type="match status" value="1"/>
</dbReference>
<evidence type="ECO:0000313" key="7">
    <source>
        <dbReference type="EMBL" id="HER43457.1"/>
    </source>
</evidence>
<dbReference type="Gene3D" id="3.30.565.10">
    <property type="entry name" value="Histidine kinase-like ATPase, C-terminal domain"/>
    <property type="match status" value="1"/>
</dbReference>
<dbReference type="SUPFAM" id="SSF55874">
    <property type="entry name" value="ATPase domain of HSP90 chaperone/DNA topoisomerase II/histidine kinase"/>
    <property type="match status" value="1"/>
</dbReference>
<feature type="domain" description="Histidine kinase" evidence="6">
    <location>
        <begin position="1"/>
        <end position="204"/>
    </location>
</feature>
<organism evidence="7">
    <name type="scientific">Eiseniibacteriota bacterium</name>
    <dbReference type="NCBI Taxonomy" id="2212470"/>
    <lineage>
        <taxon>Bacteria</taxon>
        <taxon>Candidatus Eiseniibacteriota</taxon>
    </lineage>
</organism>
<dbReference type="InterPro" id="IPR050736">
    <property type="entry name" value="Sensor_HK_Regulatory"/>
</dbReference>
<accession>A0A7V2F354</accession>
<dbReference type="InterPro" id="IPR036890">
    <property type="entry name" value="HATPase_C_sf"/>
</dbReference>
<evidence type="ECO:0000256" key="5">
    <source>
        <dbReference type="ARBA" id="ARBA00023012"/>
    </source>
</evidence>
<protein>
    <recommendedName>
        <fullName evidence="2">histidine kinase</fullName>
        <ecNumber evidence="2">2.7.13.3</ecNumber>
    </recommendedName>
</protein>
<evidence type="ECO:0000256" key="3">
    <source>
        <dbReference type="ARBA" id="ARBA00022679"/>
    </source>
</evidence>
<evidence type="ECO:0000256" key="1">
    <source>
        <dbReference type="ARBA" id="ARBA00000085"/>
    </source>
</evidence>
<dbReference type="InterPro" id="IPR005467">
    <property type="entry name" value="His_kinase_dom"/>
</dbReference>
<dbReference type="InterPro" id="IPR003594">
    <property type="entry name" value="HATPase_dom"/>
</dbReference>
<dbReference type="GO" id="GO:0004673">
    <property type="term" value="F:protein histidine kinase activity"/>
    <property type="evidence" value="ECO:0007669"/>
    <property type="project" value="UniProtKB-EC"/>
</dbReference>
<dbReference type="GO" id="GO:0000160">
    <property type="term" value="P:phosphorelay signal transduction system"/>
    <property type="evidence" value="ECO:0007669"/>
    <property type="project" value="UniProtKB-KW"/>
</dbReference>
<keyword evidence="3" id="KW-0808">Transferase</keyword>
<keyword evidence="4" id="KW-0418">Kinase</keyword>
<comment type="catalytic activity">
    <reaction evidence="1">
        <text>ATP + protein L-histidine = ADP + protein N-phospho-L-histidine.</text>
        <dbReference type="EC" id="2.7.13.3"/>
    </reaction>
</comment>
<dbReference type="Proteomes" id="UP000886069">
    <property type="component" value="Unassembled WGS sequence"/>
</dbReference>
<dbReference type="PROSITE" id="PS50109">
    <property type="entry name" value="HIS_KIN"/>
    <property type="match status" value="1"/>
</dbReference>
<dbReference type="Pfam" id="PF02518">
    <property type="entry name" value="HATPase_c"/>
    <property type="match status" value="1"/>
</dbReference>
<name>A0A7V2F354_UNCEI</name>
<dbReference type="PANTHER" id="PTHR43711">
    <property type="entry name" value="TWO-COMPONENT HISTIDINE KINASE"/>
    <property type="match status" value="1"/>
</dbReference>
<sequence>MQYLNRDTSLSADQRENISFILNEVARLNGIITDLFKVAKPRKLLYQNVDVRELVERCRKSNADLFSDKGIEFSAGFEDNLPLIEVDPDQIVQVLINLLRNSTEAVAEGGKVSVRGYIYRGGDREVVLEKERDMVCIEISDDGEGIEQEDRQRIFEPFFSKKKGGTGLGLYVSHSIIQHHQGRITISSEPGDGTTFKVYLPISMPRKGGEFEAGHSPR</sequence>
<gene>
    <name evidence="7" type="ORF">ENO08_03260</name>
</gene>
<comment type="caution">
    <text evidence="7">The sequence shown here is derived from an EMBL/GenBank/DDBJ whole genome shotgun (WGS) entry which is preliminary data.</text>
</comment>
<dbReference type="PANTHER" id="PTHR43711:SF1">
    <property type="entry name" value="HISTIDINE KINASE 1"/>
    <property type="match status" value="1"/>
</dbReference>
<evidence type="ECO:0000256" key="4">
    <source>
        <dbReference type="ARBA" id="ARBA00022777"/>
    </source>
</evidence>
<proteinExistence type="predicted"/>
<dbReference type="EC" id="2.7.13.3" evidence="2"/>
<dbReference type="AlphaFoldDB" id="A0A7V2F354"/>
<evidence type="ECO:0000256" key="2">
    <source>
        <dbReference type="ARBA" id="ARBA00012438"/>
    </source>
</evidence>
<keyword evidence="5" id="KW-0902">Two-component regulatory system</keyword>
<reference evidence="7" key="1">
    <citation type="journal article" date="2020" name="mSystems">
        <title>Genome- and Community-Level Interaction Insights into Carbon Utilization and Element Cycling Functions of Hydrothermarchaeota in Hydrothermal Sediment.</title>
        <authorList>
            <person name="Zhou Z."/>
            <person name="Liu Y."/>
            <person name="Xu W."/>
            <person name="Pan J."/>
            <person name="Luo Z.H."/>
            <person name="Li M."/>
        </authorList>
    </citation>
    <scope>NUCLEOTIDE SEQUENCE [LARGE SCALE GENOMIC DNA]</scope>
    <source>
        <strain evidence="7">SpSt-1233</strain>
    </source>
</reference>
<dbReference type="PRINTS" id="PR00344">
    <property type="entry name" value="BCTRLSENSOR"/>
</dbReference>
<dbReference type="InterPro" id="IPR004358">
    <property type="entry name" value="Sig_transdc_His_kin-like_C"/>
</dbReference>
<evidence type="ECO:0000259" key="6">
    <source>
        <dbReference type="PROSITE" id="PS50109"/>
    </source>
</evidence>